<evidence type="ECO:0000313" key="5">
    <source>
        <dbReference type="EMBL" id="NHZ89574.1"/>
    </source>
</evidence>
<dbReference type="InterPro" id="IPR017731">
    <property type="entry name" value="TssM1-like"/>
</dbReference>
<dbReference type="CDD" id="cd00882">
    <property type="entry name" value="Ras_like_GTPase"/>
    <property type="match status" value="1"/>
</dbReference>
<evidence type="ECO:0000256" key="1">
    <source>
        <dbReference type="SAM" id="Phobius"/>
    </source>
</evidence>
<evidence type="ECO:0000259" key="2">
    <source>
        <dbReference type="Pfam" id="PF06744"/>
    </source>
</evidence>
<dbReference type="Proteomes" id="UP000609726">
    <property type="component" value="Unassembled WGS sequence"/>
</dbReference>
<dbReference type="RefSeq" id="WP_166874317.1">
    <property type="nucleotide sequence ID" value="NZ_WHJH01000010.1"/>
</dbReference>
<feature type="transmembrane region" description="Helical" evidence="1">
    <location>
        <begin position="20"/>
        <end position="40"/>
    </location>
</feature>
<proteinExistence type="predicted"/>
<dbReference type="EMBL" id="WHJH01000010">
    <property type="protein sequence ID" value="NHZ89574.1"/>
    <property type="molecule type" value="Genomic_DNA"/>
</dbReference>
<protein>
    <submittedName>
        <fullName evidence="5">Type VI secretion system membrane subunit TssM</fullName>
    </submittedName>
</protein>
<organism evidence="5 6">
    <name type="scientific">Massilia mucilaginosa</name>
    <dbReference type="NCBI Taxonomy" id="2609282"/>
    <lineage>
        <taxon>Bacteria</taxon>
        <taxon>Pseudomonadati</taxon>
        <taxon>Pseudomonadota</taxon>
        <taxon>Betaproteobacteria</taxon>
        <taxon>Burkholderiales</taxon>
        <taxon>Oxalobacteraceae</taxon>
        <taxon>Telluria group</taxon>
        <taxon>Massilia</taxon>
    </lineage>
</organism>
<dbReference type="InterPro" id="IPR027417">
    <property type="entry name" value="P-loop_NTPase"/>
</dbReference>
<feature type="domain" description="Type VI secretion system component TssM1 N-terminal" evidence="4">
    <location>
        <begin position="215"/>
        <end position="475"/>
    </location>
</feature>
<keyword evidence="1" id="KW-0472">Membrane</keyword>
<name>A0ABX0NRR6_9BURK</name>
<dbReference type="PANTHER" id="PTHR36153">
    <property type="entry name" value="INNER MEMBRANE PROTEIN-RELATED"/>
    <property type="match status" value="1"/>
</dbReference>
<gene>
    <name evidence="5" type="primary">tssM</name>
    <name evidence="5" type="ORF">F2P45_11190</name>
</gene>
<feature type="transmembrane region" description="Helical" evidence="1">
    <location>
        <begin position="52"/>
        <end position="71"/>
    </location>
</feature>
<keyword evidence="1" id="KW-0812">Transmembrane</keyword>
<sequence length="1210" mass="133997">MNLVMNLFARFAGVVFGRHLWIFLGMVSLCCMIWVLGPIIAIGQMRPLESELARWCVIGLVFAFWLLRALYRNWRAARLNSQLLTQIRTPAARPNAAPSPANPHLDELGQRFQDASEKLKTARFATDANQGKLAFLQRFSGQYLYQLPWYVFIGAPGSGKTTALVNAGLEFPLAEQFGKAAIRGIGGTRNCDWWFTNEAVLIDTAGRYTVQENRDHDQGEWQGFVDLLKKFRPRQPLNGAILTISIADLLGSSEQERALHALTLRKRLHELRDQLGIQFPVYVLITKVDLLAGFTEYFAQLSKEQRSQVWGLTFKLDAVRDSSFDLPGAFSAQYKHLLERLYASLPEQLLAEHDPRQRELAYLLPQEFAGLESILSQFLAHVFVSSKFESNALLRGVYFTSGTQEGTVFDRVLGGIKNFLQINTGQRSPQIGEPGRSFFLRSLLQDIIFKEAGLAGINERWQKKQTWLRTAGYAATAVLAVALSLAWINSYRANQAYVDDVAARLPALEKRLGAVKLSDREPITSVMPMLDALHAVPVSTVLDVDKPAFAYQLGLYQGGKLQAASTRAYERALDDMFLPQLARRLEDSLRQAPANDVELSYNALKAYLMLFDPAHYDADFLQAWLSLDLERQLGSALSNVQREDLRAHLKRLLAQRIVASPFAIDEPLVAQTRERLLTHTLAQRAYGTMRRMLQGNNQLPTFNVGTVVGPQAPLVFRRASGASLNQGVPGLYSYRGYWELFAPGLDARIAKLAEEEKWVLAQPKSAPAQAASVDNLAAWSAEVRRLYLTDYIRVWEDYLGDLRLKTGGTLAQNIQVARILSSSDSPLVRFMNAAARETTLVRKDEINGATIVDKARDKLDSTRSSLSQIFGQNDLANGKREAAATERVEMLVDTRFAALREFTTARDKGGKAPIDGIVETLGELYAQLIATETALRDGATPPPNQVVSKILAEAGRLPTPFRGMLGELANSSGNNVTQVLQQQLGKNVAANVGHYCQQSVAGRYPFVRASSRDMALGDFAQIFAPGALMDEFFQKNLANQVDTAVRPWRFKGEQKARAGYLNSFEQAVVIRDVFFAGGARTPTIRLDIKPVQMDASIAQFVIDVDGQAVRYAHGPQVSTPIQWPGPAGRNQVRVQLTGSNGSSASLMTEGAWALHRMFDRASLAPQRDAEKMLATFDVGGAKTVFEVTASSAQNPFRLAQLASFSCPGGI</sequence>
<dbReference type="Pfam" id="PF06761">
    <property type="entry name" value="IcmF-related"/>
    <property type="match status" value="1"/>
</dbReference>
<dbReference type="NCBIfam" id="TIGR03348">
    <property type="entry name" value="VI_IcmF"/>
    <property type="match status" value="1"/>
</dbReference>
<evidence type="ECO:0000259" key="4">
    <source>
        <dbReference type="Pfam" id="PF14331"/>
    </source>
</evidence>
<dbReference type="Pfam" id="PF14331">
    <property type="entry name" value="IcmF-related_N"/>
    <property type="match status" value="1"/>
</dbReference>
<keyword evidence="1" id="KW-1133">Transmembrane helix</keyword>
<dbReference type="SUPFAM" id="SSF52540">
    <property type="entry name" value="P-loop containing nucleoside triphosphate hydrolases"/>
    <property type="match status" value="1"/>
</dbReference>
<evidence type="ECO:0000259" key="3">
    <source>
        <dbReference type="Pfam" id="PF06761"/>
    </source>
</evidence>
<feature type="domain" description="IcmF-related" evidence="3">
    <location>
        <begin position="527"/>
        <end position="839"/>
    </location>
</feature>
<dbReference type="Pfam" id="PF06744">
    <property type="entry name" value="IcmF_C"/>
    <property type="match status" value="1"/>
</dbReference>
<comment type="caution">
    <text evidence="5">The sequence shown here is derived from an EMBL/GenBank/DDBJ whole genome shotgun (WGS) entry which is preliminary data.</text>
</comment>
<dbReference type="InterPro" id="IPR009612">
    <property type="entry name" value="IcmF-rel"/>
</dbReference>
<dbReference type="InterPro" id="IPR025743">
    <property type="entry name" value="TssM1_N"/>
</dbReference>
<evidence type="ECO:0000313" key="6">
    <source>
        <dbReference type="Proteomes" id="UP000609726"/>
    </source>
</evidence>
<dbReference type="InterPro" id="IPR010623">
    <property type="entry name" value="IcmF_C"/>
</dbReference>
<dbReference type="InterPro" id="IPR053156">
    <property type="entry name" value="T6SS_TssM-like"/>
</dbReference>
<accession>A0ABX0NRR6</accession>
<feature type="transmembrane region" description="Helical" evidence="1">
    <location>
        <begin position="470"/>
        <end position="488"/>
    </location>
</feature>
<dbReference type="Gene3D" id="3.40.50.300">
    <property type="entry name" value="P-loop containing nucleotide triphosphate hydrolases"/>
    <property type="match status" value="1"/>
</dbReference>
<dbReference type="PANTHER" id="PTHR36153:SF1">
    <property type="entry name" value="TYPE VI SECRETION SYSTEM COMPONENT TSSM1"/>
    <property type="match status" value="1"/>
</dbReference>
<reference evidence="5 6" key="1">
    <citation type="submission" date="2019-10" db="EMBL/GenBank/DDBJ databases">
        <title>Taxonomy of Antarctic Massilia spp.: description of Massilia rubra sp. nov., Massilia aquatica sp. nov., Massilia mucilaginosa sp. nov., Massilia frigida sp. nov. isolated from streams, lakes and regoliths.</title>
        <authorList>
            <person name="Holochova P."/>
            <person name="Sedlacek I."/>
            <person name="Kralova S."/>
            <person name="Maslanova I."/>
            <person name="Busse H.-J."/>
            <person name="Stankova E."/>
            <person name="Vrbovska V."/>
            <person name="Kovarovic V."/>
            <person name="Bartak M."/>
            <person name="Svec P."/>
            <person name="Pantucek R."/>
        </authorList>
    </citation>
    <scope>NUCLEOTIDE SEQUENCE [LARGE SCALE GENOMIC DNA]</scope>
    <source>
        <strain evidence="5 6">CCM 8733</strain>
    </source>
</reference>
<feature type="domain" description="Type VI secretion system IcmF C-terminal" evidence="2">
    <location>
        <begin position="1087"/>
        <end position="1191"/>
    </location>
</feature>
<keyword evidence="6" id="KW-1185">Reference proteome</keyword>